<dbReference type="STRING" id="218495.SUB0149"/>
<dbReference type="HOGENOM" id="CLU_3240484_0_0_9"/>
<protein>
    <submittedName>
        <fullName evidence="2">Uncharacterized protein</fullName>
    </submittedName>
</protein>
<evidence type="ECO:0000313" key="3">
    <source>
        <dbReference type="Proteomes" id="UP000000449"/>
    </source>
</evidence>
<reference evidence="3" key="1">
    <citation type="journal article" date="2009" name="BMC Genomics">
        <title>Evidence for niche adaptation in the genome of the bovine pathogen Streptococcus uberis.</title>
        <authorList>
            <person name="Ward P.N."/>
            <person name="Holden M.T.G."/>
            <person name="Leigh J.A."/>
            <person name="Lennard N."/>
            <person name="Bignell A."/>
            <person name="Barron A."/>
            <person name="Clark L."/>
            <person name="Quail M.A."/>
            <person name="Woodward J."/>
            <person name="Barrell B.G."/>
            <person name="Egan S.A."/>
            <person name="Field T.R."/>
            <person name="Maskell D."/>
            <person name="Kehoe M."/>
            <person name="Dowson C.G."/>
            <person name="Chanter N."/>
            <person name="Whatmore A.M."/>
            <person name="Bentley S.D."/>
            <person name="Parkhill J."/>
        </authorList>
    </citation>
    <scope>NUCLEOTIDE SEQUENCE [LARGE SCALE GENOMIC DNA]</scope>
    <source>
        <strain evidence="3">ATCC BAA-854 / 0140J</strain>
    </source>
</reference>
<keyword evidence="3" id="KW-1185">Reference proteome</keyword>
<dbReference type="AlphaFoldDB" id="B9DT28"/>
<evidence type="ECO:0000313" key="2">
    <source>
        <dbReference type="EMBL" id="CAR40582.1"/>
    </source>
</evidence>
<organism evidence="2 3">
    <name type="scientific">Streptococcus uberis (strain ATCC BAA-854 / 0140J)</name>
    <dbReference type="NCBI Taxonomy" id="218495"/>
    <lineage>
        <taxon>Bacteria</taxon>
        <taxon>Bacillati</taxon>
        <taxon>Bacillota</taxon>
        <taxon>Bacilli</taxon>
        <taxon>Lactobacillales</taxon>
        <taxon>Streptococcaceae</taxon>
        <taxon>Streptococcus</taxon>
    </lineage>
</organism>
<proteinExistence type="predicted"/>
<keyword evidence="1" id="KW-0812">Transmembrane</keyword>
<sequence>MHSWQALVDGYKSNHFDTLNVLAFDYFLFIGYIHPIFLVIVYK</sequence>
<dbReference type="EMBL" id="AM946015">
    <property type="protein sequence ID" value="CAR40582.1"/>
    <property type="molecule type" value="Genomic_DNA"/>
</dbReference>
<dbReference type="KEGG" id="sub:SUB0149"/>
<keyword evidence="1" id="KW-1133">Transmembrane helix</keyword>
<evidence type="ECO:0000256" key="1">
    <source>
        <dbReference type="SAM" id="Phobius"/>
    </source>
</evidence>
<name>B9DT28_STRU0</name>
<keyword evidence="1" id="KW-0472">Membrane</keyword>
<dbReference type="Proteomes" id="UP000000449">
    <property type="component" value="Chromosome"/>
</dbReference>
<feature type="transmembrane region" description="Helical" evidence="1">
    <location>
        <begin position="20"/>
        <end position="42"/>
    </location>
</feature>
<accession>B9DT28</accession>
<gene>
    <name evidence="2" type="ordered locus">SUB0149</name>
</gene>